<dbReference type="InterPro" id="IPR023404">
    <property type="entry name" value="rSAM_horseshoe"/>
</dbReference>
<dbReference type="CDD" id="cd01335">
    <property type="entry name" value="Radical_SAM"/>
    <property type="match status" value="1"/>
</dbReference>
<dbReference type="Gene3D" id="3.40.50.12160">
    <property type="entry name" value="Methylthiotransferase, N-terminal domain"/>
    <property type="match status" value="1"/>
</dbReference>
<keyword evidence="10" id="KW-0808">Transferase</keyword>
<name>A0A644YG91_9ZZZZ</name>
<dbReference type="EC" id="2.8.4.3" evidence="10"/>
<dbReference type="InterPro" id="IPR002792">
    <property type="entry name" value="TRAM_dom"/>
</dbReference>
<dbReference type="SFLD" id="SFLDG01061">
    <property type="entry name" value="methylthiotransferase"/>
    <property type="match status" value="1"/>
</dbReference>
<feature type="domain" description="TRAM" evidence="7">
    <location>
        <begin position="415"/>
        <end position="478"/>
    </location>
</feature>
<dbReference type="PANTHER" id="PTHR43020:SF2">
    <property type="entry name" value="MITOCHONDRIAL TRNA METHYLTHIOTRANSFERASE CDK5RAP1"/>
    <property type="match status" value="1"/>
</dbReference>
<dbReference type="Gene3D" id="3.80.30.20">
    <property type="entry name" value="tm_1862 like domain"/>
    <property type="match status" value="1"/>
</dbReference>
<evidence type="ECO:0000256" key="3">
    <source>
        <dbReference type="ARBA" id="ARBA00022691"/>
    </source>
</evidence>
<keyword evidence="6" id="KW-0411">Iron-sulfur</keyword>
<evidence type="ECO:0000259" key="9">
    <source>
        <dbReference type="PROSITE" id="PS51918"/>
    </source>
</evidence>
<dbReference type="InterPro" id="IPR058240">
    <property type="entry name" value="rSAM_sf"/>
</dbReference>
<feature type="domain" description="MTTase N-terminal" evidence="8">
    <location>
        <begin position="41"/>
        <end position="159"/>
    </location>
</feature>
<dbReference type="AlphaFoldDB" id="A0A644YG91"/>
<keyword evidence="3" id="KW-0949">S-adenosyl-L-methionine</keyword>
<evidence type="ECO:0000313" key="10">
    <source>
        <dbReference type="EMBL" id="MPM25124.1"/>
    </source>
</evidence>
<evidence type="ECO:0000259" key="7">
    <source>
        <dbReference type="PROSITE" id="PS50926"/>
    </source>
</evidence>
<dbReference type="SFLD" id="SFLDF00273">
    <property type="entry name" value="(dimethylallyl)adenosine_tRNA"/>
    <property type="match status" value="1"/>
</dbReference>
<dbReference type="SFLD" id="SFLDS00029">
    <property type="entry name" value="Radical_SAM"/>
    <property type="match status" value="1"/>
</dbReference>
<accession>A0A644YG91</accession>
<dbReference type="SFLD" id="SFLDG01082">
    <property type="entry name" value="B12-binding_domain_containing"/>
    <property type="match status" value="1"/>
</dbReference>
<dbReference type="GO" id="GO:0005829">
    <property type="term" value="C:cytosol"/>
    <property type="evidence" value="ECO:0007669"/>
    <property type="project" value="TreeGrafter"/>
</dbReference>
<dbReference type="InterPro" id="IPR038135">
    <property type="entry name" value="Methylthiotransferase_N_sf"/>
</dbReference>
<dbReference type="Pfam" id="PF00919">
    <property type="entry name" value="UPF0004"/>
    <property type="match status" value="1"/>
</dbReference>
<dbReference type="InterPro" id="IPR006638">
    <property type="entry name" value="Elp3/MiaA/NifB-like_rSAM"/>
</dbReference>
<evidence type="ECO:0000256" key="2">
    <source>
        <dbReference type="ARBA" id="ARBA00022485"/>
    </source>
</evidence>
<dbReference type="PROSITE" id="PS01278">
    <property type="entry name" value="MTTASE_RADICAL"/>
    <property type="match status" value="1"/>
</dbReference>
<dbReference type="InterPro" id="IPR006463">
    <property type="entry name" value="MiaB_methiolase"/>
</dbReference>
<protein>
    <submittedName>
        <fullName evidence="10">tRNA-2-methylthio-N(6)-dimethylallyladenosine synthase</fullName>
        <ecNumber evidence="10">2.8.4.3</ecNumber>
    </submittedName>
</protein>
<dbReference type="EMBL" id="VSSQ01004421">
    <property type="protein sequence ID" value="MPM25124.1"/>
    <property type="molecule type" value="Genomic_DNA"/>
</dbReference>
<proteinExistence type="inferred from homology"/>
<keyword evidence="2" id="KW-0004">4Fe-4S</keyword>
<evidence type="ECO:0000256" key="6">
    <source>
        <dbReference type="ARBA" id="ARBA00023014"/>
    </source>
</evidence>
<dbReference type="Pfam" id="PF01938">
    <property type="entry name" value="TRAM"/>
    <property type="match status" value="1"/>
</dbReference>
<dbReference type="PROSITE" id="PS50926">
    <property type="entry name" value="TRAM"/>
    <property type="match status" value="1"/>
</dbReference>
<dbReference type="GO" id="GO:0046872">
    <property type="term" value="F:metal ion binding"/>
    <property type="evidence" value="ECO:0007669"/>
    <property type="project" value="UniProtKB-KW"/>
</dbReference>
<dbReference type="InterPro" id="IPR013848">
    <property type="entry name" value="Methylthiotransferase_N"/>
</dbReference>
<dbReference type="InterPro" id="IPR020612">
    <property type="entry name" value="Methylthiotransferase_CS"/>
</dbReference>
<keyword evidence="4" id="KW-0479">Metal-binding</keyword>
<evidence type="ECO:0000256" key="5">
    <source>
        <dbReference type="ARBA" id="ARBA00023004"/>
    </source>
</evidence>
<evidence type="ECO:0000259" key="8">
    <source>
        <dbReference type="PROSITE" id="PS51449"/>
    </source>
</evidence>
<dbReference type="Pfam" id="PF04055">
    <property type="entry name" value="Radical_SAM"/>
    <property type="match status" value="1"/>
</dbReference>
<evidence type="ECO:0000256" key="1">
    <source>
        <dbReference type="ARBA" id="ARBA00001966"/>
    </source>
</evidence>
<evidence type="ECO:0000256" key="4">
    <source>
        <dbReference type="ARBA" id="ARBA00022723"/>
    </source>
</evidence>
<comment type="caution">
    <text evidence="10">The sequence shown here is derived from an EMBL/GenBank/DDBJ whole genome shotgun (WGS) entry which is preliminary data.</text>
</comment>
<feature type="domain" description="Radical SAM core" evidence="9">
    <location>
        <begin position="182"/>
        <end position="412"/>
    </location>
</feature>
<dbReference type="FunFam" id="3.80.30.20:FF:000001">
    <property type="entry name" value="tRNA-2-methylthio-N(6)-dimethylallyladenosine synthase 2"/>
    <property type="match status" value="1"/>
</dbReference>
<dbReference type="GO" id="GO:0051539">
    <property type="term" value="F:4 iron, 4 sulfur cluster binding"/>
    <property type="evidence" value="ECO:0007669"/>
    <property type="project" value="UniProtKB-KW"/>
</dbReference>
<dbReference type="PANTHER" id="PTHR43020">
    <property type="entry name" value="CDK5 REGULATORY SUBUNIT-ASSOCIATED PROTEIN 1"/>
    <property type="match status" value="1"/>
</dbReference>
<dbReference type="PROSITE" id="PS51449">
    <property type="entry name" value="MTTASE_N"/>
    <property type="match status" value="1"/>
</dbReference>
<dbReference type="NCBIfam" id="TIGR01574">
    <property type="entry name" value="miaB-methiolase"/>
    <property type="match status" value="1"/>
</dbReference>
<dbReference type="SUPFAM" id="SSF102114">
    <property type="entry name" value="Radical SAM enzymes"/>
    <property type="match status" value="1"/>
</dbReference>
<dbReference type="InterPro" id="IPR007197">
    <property type="entry name" value="rSAM"/>
</dbReference>
<dbReference type="FunFam" id="3.40.50.12160:FF:000003">
    <property type="entry name" value="CDK5 regulatory subunit-associated protein 1"/>
    <property type="match status" value="1"/>
</dbReference>
<dbReference type="PROSITE" id="PS51918">
    <property type="entry name" value="RADICAL_SAM"/>
    <property type="match status" value="1"/>
</dbReference>
<keyword evidence="5" id="KW-0408">Iron</keyword>
<dbReference type="SMART" id="SM00729">
    <property type="entry name" value="Elp3"/>
    <property type="match status" value="1"/>
</dbReference>
<dbReference type="InterPro" id="IPR005839">
    <property type="entry name" value="Methylthiotransferase"/>
</dbReference>
<reference evidence="10" key="1">
    <citation type="submission" date="2019-08" db="EMBL/GenBank/DDBJ databases">
        <authorList>
            <person name="Kucharzyk K."/>
            <person name="Murdoch R.W."/>
            <person name="Higgins S."/>
            <person name="Loffler F."/>
        </authorList>
    </citation>
    <scope>NUCLEOTIDE SEQUENCE</scope>
</reference>
<gene>
    <name evidence="10" type="primary">miaB_26</name>
    <name evidence="10" type="ORF">SDC9_71614</name>
</gene>
<sequence length="478" mass="55337">MSEKIVMNRKIHDEELKKQEDAIKIIRAMNDEYEKNTGIKKKYFILTTGCQMNAHDSEKLSFILSDMGYEHTEIEQDADFVLYNTCCVRENAEEKIYGRLGYLKHYKEHNRDIKIAICGCMMQQDSVIARIKRTYKNVDIVFGTFNIYKLPELMLTNIQSGDTIFDIWQEQGEIIEDFHSIRKISFKASVNIMYGCNNFCSYCIVPYVRGRERSRETDEIIDEIKGLAKEGVKEIILLGQNVNSYGKTLETPVTFAELLRKINEIEGIERIRFMTSHPKDLSDDLIYAMRDCDKVCNYLHLPVQSGSTEILKKMNRRYTKEQYLELVEKIKKEIPEIMISTDIIVGFPGETEEDFLETLDVVDKVGYSTAFTFLYSKRTGTPAATMENQVSEEAAKERFNRLLEHVNAGVERISQGLVGTIENILVEEVNRQDESMLSGRTERNSLVHFKGEKELIGQVIPVKIIENKIFYLIGERMK</sequence>
<dbReference type="HAMAP" id="MF_01864">
    <property type="entry name" value="tRNA_metthiotr_MiaB"/>
    <property type="match status" value="1"/>
</dbReference>
<comment type="cofactor">
    <cofactor evidence="1">
        <name>[4Fe-4S] cluster</name>
        <dbReference type="ChEBI" id="CHEBI:49883"/>
    </cofactor>
</comment>
<dbReference type="NCBIfam" id="TIGR00089">
    <property type="entry name" value="MiaB/RimO family radical SAM methylthiotransferase"/>
    <property type="match status" value="1"/>
</dbReference>
<organism evidence="10">
    <name type="scientific">bioreactor metagenome</name>
    <dbReference type="NCBI Taxonomy" id="1076179"/>
    <lineage>
        <taxon>unclassified sequences</taxon>
        <taxon>metagenomes</taxon>
        <taxon>ecological metagenomes</taxon>
    </lineage>
</organism>
<dbReference type="GO" id="GO:0035597">
    <property type="term" value="F:tRNA-2-methylthio-N(6)-dimethylallyladenosine(37) synthase activity"/>
    <property type="evidence" value="ECO:0007669"/>
    <property type="project" value="UniProtKB-EC"/>
</dbReference>